<dbReference type="InterPro" id="IPR008948">
    <property type="entry name" value="L-Aspartase-like"/>
</dbReference>
<evidence type="ECO:0000313" key="13">
    <source>
        <dbReference type="EMBL" id="AEE31857.1"/>
    </source>
</evidence>
<dbReference type="KEGG" id="ath:AT1G36280"/>
<dbReference type="Pfam" id="PF08328">
    <property type="entry name" value="ASL_C"/>
    <property type="match status" value="1"/>
</dbReference>
<dbReference type="FunFam" id="1.20.200.10:FF:000004">
    <property type="entry name" value="Adenylosuccinate lyase"/>
    <property type="match status" value="1"/>
</dbReference>
<dbReference type="GeneID" id="840534"/>
<comment type="pathway">
    <text evidence="2 9">Purine metabolism; AMP biosynthesis via de novo pathway; AMP from IMP: step 2/2.</text>
</comment>
<dbReference type="ProteomicsDB" id="193864"/>
<dbReference type="GO" id="GO:0006189">
    <property type="term" value="P:'de novo' IMP biosynthetic process"/>
    <property type="evidence" value="ECO:0007669"/>
    <property type="project" value="UniProtKB-UniPathway"/>
</dbReference>
<dbReference type="UniPathway" id="UPA00074">
    <property type="reaction ID" value="UER00132"/>
</dbReference>
<evidence type="ECO:0007829" key="15">
    <source>
        <dbReference type="PeptideAtlas" id="F4I1L9"/>
    </source>
</evidence>
<reference evidence="13 14" key="1">
    <citation type="journal article" date="2000" name="Nature">
        <title>Sequence and analysis of chromosome 1 of the plant Arabidopsis thaliana.</title>
        <authorList>
            <person name="Theologis A."/>
            <person name="Ecker J.R."/>
            <person name="Palm C.J."/>
            <person name="Federspiel N.A."/>
            <person name="Kaul S."/>
            <person name="White O."/>
            <person name="Alonso J."/>
            <person name="Altafi H."/>
            <person name="Araujo R."/>
            <person name="Bowman C.L."/>
            <person name="Brooks S.Y."/>
            <person name="Buehler E."/>
            <person name="Chan A."/>
            <person name="Chao Q."/>
            <person name="Chen H."/>
            <person name="Cheuk R.F."/>
            <person name="Chin C.W."/>
            <person name="Chung M.K."/>
            <person name="Conn L."/>
            <person name="Conway A.B."/>
            <person name="Conway A.R."/>
            <person name="Creasy T.H."/>
            <person name="Dewar K."/>
            <person name="Dunn P."/>
            <person name="Etgu P."/>
            <person name="Feldblyum T.V."/>
            <person name="Feng J."/>
            <person name="Fong B."/>
            <person name="Fujii C.Y."/>
            <person name="Gill J.E."/>
            <person name="Goldsmith A.D."/>
            <person name="Haas B."/>
            <person name="Hansen N.F."/>
            <person name="Hughes B."/>
            <person name="Huizar L."/>
            <person name="Hunter J.L."/>
            <person name="Jenkins J."/>
            <person name="Johnson-Hopson C."/>
            <person name="Khan S."/>
            <person name="Khaykin E."/>
            <person name="Kim C.J."/>
            <person name="Koo H.L."/>
            <person name="Kremenetskaia I."/>
            <person name="Kurtz D.B."/>
            <person name="Kwan A."/>
            <person name="Lam B."/>
            <person name="Langin-Hooper S."/>
            <person name="Lee A."/>
            <person name="Lee J.M."/>
            <person name="Lenz C.A."/>
            <person name="Li J.H."/>
            <person name="Li Y."/>
            <person name="Lin X."/>
            <person name="Liu S.X."/>
            <person name="Liu Z.A."/>
            <person name="Luros J.S."/>
            <person name="Maiti R."/>
            <person name="Marziali A."/>
            <person name="Militscher J."/>
            <person name="Miranda M."/>
            <person name="Nguyen M."/>
            <person name="Nierman W.C."/>
            <person name="Osborne B.I."/>
            <person name="Pai G."/>
            <person name="Peterson J."/>
            <person name="Pham P.K."/>
            <person name="Rizzo M."/>
            <person name="Rooney T."/>
            <person name="Rowley D."/>
            <person name="Sakano H."/>
            <person name="Salzberg S.L."/>
            <person name="Schwartz J.R."/>
            <person name="Shinn P."/>
            <person name="Southwick A.M."/>
            <person name="Sun H."/>
            <person name="Tallon L.J."/>
            <person name="Tambunga G."/>
            <person name="Toriumi M.J."/>
            <person name="Town C.D."/>
            <person name="Utterback T."/>
            <person name="Van Aken S."/>
            <person name="Vaysberg M."/>
            <person name="Vysotskaia V.S."/>
            <person name="Walker M."/>
            <person name="Wu D."/>
            <person name="Yu G."/>
            <person name="Fraser C.M."/>
            <person name="Venter J.C."/>
            <person name="Davis R.W."/>
        </authorList>
    </citation>
    <scope>NUCLEOTIDE SEQUENCE [LARGE SCALE GENOMIC DNA]</scope>
    <source>
        <strain evidence="14">cv. Columbia</strain>
    </source>
</reference>
<dbReference type="CDD" id="cd01598">
    <property type="entry name" value="PurB"/>
    <property type="match status" value="1"/>
</dbReference>
<evidence type="ECO:0000259" key="11">
    <source>
        <dbReference type="Pfam" id="PF08328"/>
    </source>
</evidence>
<evidence type="ECO:0000256" key="3">
    <source>
        <dbReference type="ARBA" id="ARBA00008273"/>
    </source>
</evidence>
<feature type="domain" description="Adenylosuccinate lyase PurB C-terminal" evidence="11">
    <location>
        <begin position="387"/>
        <end position="501"/>
    </location>
</feature>
<dbReference type="InterPro" id="IPR047136">
    <property type="entry name" value="PurB_bact"/>
</dbReference>
<accession>F4I1L9</accession>
<evidence type="ECO:0000256" key="6">
    <source>
        <dbReference type="ARBA" id="ARBA00022755"/>
    </source>
</evidence>
<dbReference type="InterPro" id="IPR020557">
    <property type="entry name" value="Fumarate_lyase_CS"/>
</dbReference>
<dbReference type="PANTHER" id="PTHR43411:SF1">
    <property type="entry name" value="ADENYLOSUCCINATE LYASE"/>
    <property type="match status" value="1"/>
</dbReference>
<dbReference type="PANTHER" id="PTHR43411">
    <property type="entry name" value="ADENYLOSUCCINATE LYASE"/>
    <property type="match status" value="1"/>
</dbReference>
<proteinExistence type="evidence at protein level"/>
<dbReference type="EMBL" id="CP002684">
    <property type="protein sequence ID" value="AEE31857.1"/>
    <property type="molecule type" value="Genomic_DNA"/>
</dbReference>
<gene>
    <name evidence="12 13" type="ordered locus">At1g36280</name>
    <name evidence="13" type="ORF">F15C21.8</name>
    <name evidence="13" type="ORF">F15C21_8</name>
</gene>
<dbReference type="Gene3D" id="1.10.275.10">
    <property type="entry name" value="Fumarase/aspartase (N-terminal domain)"/>
    <property type="match status" value="1"/>
</dbReference>
<feature type="domain" description="Fumarate lyase N-terminal" evidence="10">
    <location>
        <begin position="99"/>
        <end position="371"/>
    </location>
</feature>
<evidence type="ECO:0000256" key="9">
    <source>
        <dbReference type="RuleBase" id="RU361172"/>
    </source>
</evidence>
<dbReference type="ExpressionAtlas" id="F4I1L9">
    <property type="expression patterns" value="baseline and differential"/>
</dbReference>
<comment type="pathway">
    <text evidence="1 9">Purine metabolism; IMP biosynthesis via de novo pathway; 5-amino-1-(5-phospho-D-ribosyl)imidazole-4-carboxamide from 5-amino-1-(5-phospho-D-ribosyl)imidazole-4-carboxylate: step 2/2.</text>
</comment>
<dbReference type="GO" id="GO:0004018">
    <property type="term" value="F:N6-(1,2-dicarboxyethyl)AMP AMP-lyase (fumarate-forming) activity"/>
    <property type="evidence" value="ECO:0007669"/>
    <property type="project" value="InterPro"/>
</dbReference>
<dbReference type="PRINTS" id="PR00149">
    <property type="entry name" value="FUMRATELYASE"/>
</dbReference>
<dbReference type="SMR" id="F4I1L9"/>
<dbReference type="PROSITE" id="PS00163">
    <property type="entry name" value="FUMARATE_LYASES"/>
    <property type="match status" value="1"/>
</dbReference>
<dbReference type="Gene3D" id="1.20.200.10">
    <property type="entry name" value="Fumarase/aspartase (Central domain)"/>
    <property type="match status" value="1"/>
</dbReference>
<evidence type="ECO:0007829" key="16">
    <source>
        <dbReference type="ProteomicsDB" id="F4I1L9"/>
    </source>
</evidence>
<dbReference type="NCBIfam" id="TIGR00928">
    <property type="entry name" value="purB"/>
    <property type="match status" value="1"/>
</dbReference>
<dbReference type="AlphaFoldDB" id="F4I1L9"/>
<comment type="catalytic activity">
    <reaction evidence="9">
        <text>(2S)-2-[5-amino-1-(5-phospho-beta-D-ribosyl)imidazole-4-carboxamido]succinate = 5-amino-1-(5-phospho-beta-D-ribosyl)imidazole-4-carboxamide + fumarate</text>
        <dbReference type="Rhea" id="RHEA:23920"/>
        <dbReference type="ChEBI" id="CHEBI:29806"/>
        <dbReference type="ChEBI" id="CHEBI:58443"/>
        <dbReference type="ChEBI" id="CHEBI:58475"/>
        <dbReference type="EC" id="4.3.2.2"/>
    </reaction>
</comment>
<dbReference type="GO" id="GO:0009507">
    <property type="term" value="C:chloroplast"/>
    <property type="evidence" value="ECO:0007005"/>
    <property type="project" value="TAIR"/>
</dbReference>
<name>F4I1L9_ARATH</name>
<keyword evidence="7 9" id="KW-0456">Lyase</keyword>
<dbReference type="InterPro" id="IPR022761">
    <property type="entry name" value="Fumarate_lyase_N"/>
</dbReference>
<evidence type="ECO:0000256" key="2">
    <source>
        <dbReference type="ARBA" id="ARBA00004734"/>
    </source>
</evidence>
<dbReference type="InterPro" id="IPR004769">
    <property type="entry name" value="Pur_lyase"/>
</dbReference>
<dbReference type="Proteomes" id="UP000006548">
    <property type="component" value="Chromosome 1"/>
</dbReference>
<dbReference type="GO" id="GO:0044208">
    <property type="term" value="P:'de novo' AMP biosynthetic process"/>
    <property type="evidence" value="ECO:0007669"/>
    <property type="project" value="UniProtKB-UniPathway"/>
</dbReference>
<dbReference type="InterPro" id="IPR024083">
    <property type="entry name" value="Fumarase/histidase_N"/>
</dbReference>
<dbReference type="EC" id="4.3.2.2" evidence="4 9"/>
<dbReference type="InterPro" id="IPR013539">
    <property type="entry name" value="PurB_C"/>
</dbReference>
<keyword evidence="15 16" id="KW-1267">Proteomics identification</keyword>
<dbReference type="Araport" id="AT1G36280"/>
<dbReference type="Pfam" id="PF00206">
    <property type="entry name" value="Lyase_1"/>
    <property type="match status" value="1"/>
</dbReference>
<dbReference type="TAIR" id="AT1G36280"/>
<reference evidence="14" key="2">
    <citation type="journal article" date="2017" name="Plant J.">
        <title>Araport11: a complete reannotation of the Arabidopsis thaliana reference genome.</title>
        <authorList>
            <person name="Cheng C.Y."/>
            <person name="Krishnakumar V."/>
            <person name="Chan A.P."/>
            <person name="Thibaud-Nissen F."/>
            <person name="Schobel S."/>
            <person name="Town C.D."/>
        </authorList>
    </citation>
    <scope>GENOME REANNOTATION</scope>
    <source>
        <strain evidence="14">cv. Columbia</strain>
    </source>
</reference>
<evidence type="ECO:0000313" key="12">
    <source>
        <dbReference type="Araport" id="AT1G36280"/>
    </source>
</evidence>
<dbReference type="GO" id="GO:0005634">
    <property type="term" value="C:nucleus"/>
    <property type="evidence" value="ECO:0007005"/>
    <property type="project" value="TAIR"/>
</dbReference>
<dbReference type="SUPFAM" id="SSF48557">
    <property type="entry name" value="L-aspartase-like"/>
    <property type="match status" value="1"/>
</dbReference>
<dbReference type="InterPro" id="IPR000362">
    <property type="entry name" value="Fumarate_lyase_fam"/>
</dbReference>
<dbReference type="FunFam" id="1.10.275.10:FF:000003">
    <property type="entry name" value="Adenylosuccinate lyase"/>
    <property type="match status" value="1"/>
</dbReference>
<evidence type="ECO:0000313" key="14">
    <source>
        <dbReference type="Proteomes" id="UP000006548"/>
    </source>
</evidence>
<evidence type="ECO:0000256" key="5">
    <source>
        <dbReference type="ARBA" id="ARBA00017058"/>
    </source>
</evidence>
<dbReference type="Gene3D" id="1.10.40.30">
    <property type="entry name" value="Fumarase/aspartase (C-terminal domain)"/>
    <property type="match status" value="1"/>
</dbReference>
<evidence type="ECO:0000256" key="4">
    <source>
        <dbReference type="ARBA" id="ARBA00012339"/>
    </source>
</evidence>
<evidence type="ECO:0000256" key="7">
    <source>
        <dbReference type="ARBA" id="ARBA00023239"/>
    </source>
</evidence>
<keyword evidence="6 9" id="KW-0658">Purine biosynthesis</keyword>
<dbReference type="GO" id="GO:0070626">
    <property type="term" value="F:(S)-2-(5-amino-1-(5-phospho-D-ribosyl)imidazole-4-carboxamido) succinate lyase (fumarate-forming) activity"/>
    <property type="evidence" value="ECO:0007669"/>
    <property type="project" value="RHEA"/>
</dbReference>
<dbReference type="UniPathway" id="UPA00075">
    <property type="reaction ID" value="UER00336"/>
</dbReference>
<dbReference type="GO" id="GO:0009570">
    <property type="term" value="C:chloroplast stroma"/>
    <property type="evidence" value="ECO:0007005"/>
    <property type="project" value="TAIR"/>
</dbReference>
<dbReference type="NCBIfam" id="NF006764">
    <property type="entry name" value="PRK09285.1"/>
    <property type="match status" value="1"/>
</dbReference>
<evidence type="ECO:0000259" key="10">
    <source>
        <dbReference type="Pfam" id="PF00206"/>
    </source>
</evidence>
<sequence>MELNLSSMATKIPCSGLIPIRSLLNPSKSLSHLPRVSFSVSSPHSLKLMTSTKLIAMASASSRDFEMSNLTALSPLDGRYWGKVKDLASSMSEFGLIYFRVLVEIKWLIKLSNIPQVTEVPSFSKEAHKYLQGIIDGFSMDDALQVKKIERVTNHDVKAVEYFLKQKCESHPEIAKVLEFFHFACTSEDINNLSHALMLQEALSSVILPTMDELIKSISLMAKSFAYVPMLSRTHGQPASPTTLGKEMAIFAVRLSVERRYLSETKIKGKFAGAVGNYNAHISAYSNIDWPHVAEEFVTSLGLTFNPYVTQIEPHDYMARLFNTISQFNNVLIDFDRDIWSYISLAGEIGSSTMPHKVNPIDFENSEGNLGKANAELAFLSMKLPISRMQRDLTDSTVLRNMGGALGHSLLAYKSAIQGIGKLQVNEARLKDDLDHTWEVLAEPIQTVMRRYGVPEPYEKLKELTRGRAVNEESIRKFIKSLELPEEAKDQLLKLTPHTYVGAAAALALAVDDAVHLGH</sequence>
<evidence type="ECO:0000256" key="1">
    <source>
        <dbReference type="ARBA" id="ARBA00004706"/>
    </source>
</evidence>
<organism evidence="13 14">
    <name type="scientific">Arabidopsis thaliana</name>
    <name type="common">Mouse-ear cress</name>
    <dbReference type="NCBI Taxonomy" id="3702"/>
    <lineage>
        <taxon>Eukaryota</taxon>
        <taxon>Viridiplantae</taxon>
        <taxon>Streptophyta</taxon>
        <taxon>Embryophyta</taxon>
        <taxon>Tracheophyta</taxon>
        <taxon>Spermatophyta</taxon>
        <taxon>Magnoliopsida</taxon>
        <taxon>eudicotyledons</taxon>
        <taxon>Gunneridae</taxon>
        <taxon>Pentapetalae</taxon>
        <taxon>rosids</taxon>
        <taxon>malvids</taxon>
        <taxon>Brassicales</taxon>
        <taxon>Brassicaceae</taxon>
        <taxon>Camelineae</taxon>
        <taxon>Arabidopsis</taxon>
    </lineage>
</organism>
<protein>
    <recommendedName>
        <fullName evidence="5 9">Adenylosuccinate lyase</fullName>
        <shortName evidence="9">ASL</shortName>
        <ecNumber evidence="4 9">4.3.2.2</ecNumber>
    </recommendedName>
    <alternativeName>
        <fullName evidence="8 9">Adenylosuccinase</fullName>
    </alternativeName>
</protein>
<keyword evidence="14" id="KW-1185">Reference proteome</keyword>
<evidence type="ECO:0000256" key="8">
    <source>
        <dbReference type="ARBA" id="ARBA00030717"/>
    </source>
</evidence>
<dbReference type="FunFam" id="1.10.40.30:FF:000004">
    <property type="entry name" value="Adenylosuccinate lyase"/>
    <property type="match status" value="1"/>
</dbReference>
<comment type="catalytic activity">
    <reaction evidence="9">
        <text>N(6)-(1,2-dicarboxyethyl)-AMP = fumarate + AMP</text>
        <dbReference type="Rhea" id="RHEA:16853"/>
        <dbReference type="ChEBI" id="CHEBI:29806"/>
        <dbReference type="ChEBI" id="CHEBI:57567"/>
        <dbReference type="ChEBI" id="CHEBI:456215"/>
        <dbReference type="EC" id="4.3.2.2"/>
    </reaction>
</comment>
<comment type="similarity">
    <text evidence="3 9">Belongs to the lyase 1 family. Adenylosuccinate lyase subfamily.</text>
</comment>